<proteinExistence type="predicted"/>
<accession>A0ACB9YLW1</accession>
<reference evidence="1 2" key="1">
    <citation type="journal article" date="2022" name="New Phytol.">
        <title>Ecological generalism drives hyperdiversity of secondary metabolite gene clusters in xylarialean endophytes.</title>
        <authorList>
            <person name="Franco M.E.E."/>
            <person name="Wisecaver J.H."/>
            <person name="Arnold A.E."/>
            <person name="Ju Y.M."/>
            <person name="Slot J.C."/>
            <person name="Ahrendt S."/>
            <person name="Moore L.P."/>
            <person name="Eastman K.E."/>
            <person name="Scott K."/>
            <person name="Konkel Z."/>
            <person name="Mondo S.J."/>
            <person name="Kuo A."/>
            <person name="Hayes R.D."/>
            <person name="Haridas S."/>
            <person name="Andreopoulos B."/>
            <person name="Riley R."/>
            <person name="LaButti K."/>
            <person name="Pangilinan J."/>
            <person name="Lipzen A."/>
            <person name="Amirebrahimi M."/>
            <person name="Yan J."/>
            <person name="Adam C."/>
            <person name="Keymanesh K."/>
            <person name="Ng V."/>
            <person name="Louie K."/>
            <person name="Northen T."/>
            <person name="Drula E."/>
            <person name="Henrissat B."/>
            <person name="Hsieh H.M."/>
            <person name="Youens-Clark K."/>
            <person name="Lutzoni F."/>
            <person name="Miadlikowska J."/>
            <person name="Eastwood D.C."/>
            <person name="Hamelin R.C."/>
            <person name="Grigoriev I.V."/>
            <person name="U'Ren J.M."/>
        </authorList>
    </citation>
    <scope>NUCLEOTIDE SEQUENCE [LARGE SCALE GENOMIC DNA]</scope>
    <source>
        <strain evidence="1 2">CBS 119005</strain>
    </source>
</reference>
<evidence type="ECO:0000313" key="1">
    <source>
        <dbReference type="EMBL" id="KAI4860206.1"/>
    </source>
</evidence>
<sequence>MAPASRPVGSIALLITVIAVVAPVLYRFASPYLAILSPYLASLSLSSIAKTFSSNPQVEHPPSSSSFSCLPHTYTTEIVSLDPLLIYIDSFLSPAEIAALLAAGEPAFAPSRVYKAGRDRGTADRTSSSAALPREDPAVSCVLARAETFLGALLDPARDDIGPPQLVRYTAGQRFNRHRDWYERPQPARKGMRGRGRTWNRVASFFAILQDGCAGGETWFPLVNATTTASVKTDGPDNGAGRRFWRTHEDGGLAFRPVAGNALFWVNLFANGTGDERTVHAGLPLEDGLKTAMNIWPRKFYA</sequence>
<gene>
    <name evidence="1" type="ORF">F4820DRAFT_453133</name>
</gene>
<dbReference type="EMBL" id="MU393595">
    <property type="protein sequence ID" value="KAI4860206.1"/>
    <property type="molecule type" value="Genomic_DNA"/>
</dbReference>
<dbReference type="Proteomes" id="UP001497700">
    <property type="component" value="Unassembled WGS sequence"/>
</dbReference>
<protein>
    <submittedName>
        <fullName evidence="1">Uncharacterized protein</fullName>
    </submittedName>
</protein>
<keyword evidence="2" id="KW-1185">Reference proteome</keyword>
<name>A0ACB9YLW1_9PEZI</name>
<evidence type="ECO:0000313" key="2">
    <source>
        <dbReference type="Proteomes" id="UP001497700"/>
    </source>
</evidence>
<organism evidence="1 2">
    <name type="scientific">Hypoxylon rubiginosum</name>
    <dbReference type="NCBI Taxonomy" id="110542"/>
    <lineage>
        <taxon>Eukaryota</taxon>
        <taxon>Fungi</taxon>
        <taxon>Dikarya</taxon>
        <taxon>Ascomycota</taxon>
        <taxon>Pezizomycotina</taxon>
        <taxon>Sordariomycetes</taxon>
        <taxon>Xylariomycetidae</taxon>
        <taxon>Xylariales</taxon>
        <taxon>Hypoxylaceae</taxon>
        <taxon>Hypoxylon</taxon>
    </lineage>
</organism>
<comment type="caution">
    <text evidence="1">The sequence shown here is derived from an EMBL/GenBank/DDBJ whole genome shotgun (WGS) entry which is preliminary data.</text>
</comment>